<keyword evidence="1" id="KW-0472">Membrane</keyword>
<keyword evidence="3" id="KW-1185">Reference proteome</keyword>
<dbReference type="EMBL" id="CP033073">
    <property type="protein sequence ID" value="AYN38405.1"/>
    <property type="molecule type" value="Genomic_DNA"/>
</dbReference>
<feature type="transmembrane region" description="Helical" evidence="1">
    <location>
        <begin position="69"/>
        <end position="93"/>
    </location>
</feature>
<keyword evidence="1" id="KW-0812">Transmembrane</keyword>
<proteinExistence type="predicted"/>
<evidence type="ECO:0000256" key="1">
    <source>
        <dbReference type="SAM" id="Phobius"/>
    </source>
</evidence>
<gene>
    <name evidence="2" type="ORF">D9753_05090</name>
</gene>
<organism evidence="2 3">
    <name type="scientific">Streptomyces dangxiongensis</name>
    <dbReference type="NCBI Taxonomy" id="1442032"/>
    <lineage>
        <taxon>Bacteria</taxon>
        <taxon>Bacillati</taxon>
        <taxon>Actinomycetota</taxon>
        <taxon>Actinomycetes</taxon>
        <taxon>Kitasatosporales</taxon>
        <taxon>Streptomycetaceae</taxon>
        <taxon>Streptomyces</taxon>
    </lineage>
</organism>
<dbReference type="KEGG" id="sdd:D9753_05090"/>
<evidence type="ECO:0000313" key="2">
    <source>
        <dbReference type="EMBL" id="AYN38405.1"/>
    </source>
</evidence>
<keyword evidence="1" id="KW-1133">Transmembrane helix</keyword>
<dbReference type="Proteomes" id="UP000268329">
    <property type="component" value="Chromosome"/>
</dbReference>
<dbReference type="RefSeq" id="WP_121785914.1">
    <property type="nucleotide sequence ID" value="NZ_CP033073.1"/>
</dbReference>
<dbReference type="OrthoDB" id="4309428at2"/>
<protein>
    <submittedName>
        <fullName evidence="2">Uncharacterized protein</fullName>
    </submittedName>
</protein>
<accession>A0A3G2JAF7</accession>
<feature type="transmembrane region" description="Helical" evidence="1">
    <location>
        <begin position="39"/>
        <end position="57"/>
    </location>
</feature>
<reference evidence="2 3" key="1">
    <citation type="submission" date="2018-10" db="EMBL/GenBank/DDBJ databases">
        <title>The genome of Streptomyces dangxiongensis Z022.</title>
        <authorList>
            <person name="Zhang B."/>
        </authorList>
    </citation>
    <scope>NUCLEOTIDE SEQUENCE [LARGE SCALE GENOMIC DNA]</scope>
    <source>
        <strain evidence="2 3">Z022</strain>
    </source>
</reference>
<feature type="transmembrane region" description="Helical" evidence="1">
    <location>
        <begin position="12"/>
        <end position="33"/>
    </location>
</feature>
<sequence>MSASTTPGRADAPAVGLGPTALVLGTVAAAGVWPTLTFALLPVMPIAGGLAVTFGLMGVHQARQGVGRLWTAVTGTALGAVGFLYLFVLLMALSG</sequence>
<dbReference type="AlphaFoldDB" id="A0A3G2JAF7"/>
<name>A0A3G2JAF7_9ACTN</name>
<evidence type="ECO:0000313" key="3">
    <source>
        <dbReference type="Proteomes" id="UP000268329"/>
    </source>
</evidence>